<dbReference type="Proteomes" id="UP001066276">
    <property type="component" value="Chromosome 4_1"/>
</dbReference>
<keyword evidence="3" id="KW-1185">Reference proteome</keyword>
<proteinExistence type="predicted"/>
<feature type="region of interest" description="Disordered" evidence="1">
    <location>
        <begin position="1"/>
        <end position="20"/>
    </location>
</feature>
<reference evidence="2" key="1">
    <citation type="journal article" date="2022" name="bioRxiv">
        <title>Sequencing and chromosome-scale assembly of the giantPleurodeles waltlgenome.</title>
        <authorList>
            <person name="Brown T."/>
            <person name="Elewa A."/>
            <person name="Iarovenko S."/>
            <person name="Subramanian E."/>
            <person name="Araus A.J."/>
            <person name="Petzold A."/>
            <person name="Susuki M."/>
            <person name="Suzuki K.-i.T."/>
            <person name="Hayashi T."/>
            <person name="Toyoda A."/>
            <person name="Oliveira C."/>
            <person name="Osipova E."/>
            <person name="Leigh N.D."/>
            <person name="Simon A."/>
            <person name="Yun M.H."/>
        </authorList>
    </citation>
    <scope>NUCLEOTIDE SEQUENCE</scope>
    <source>
        <strain evidence="2">20211129_DDA</strain>
        <tissue evidence="2">Liver</tissue>
    </source>
</reference>
<gene>
    <name evidence="2" type="ORF">NDU88_001861</name>
</gene>
<dbReference type="EMBL" id="JANPWB010000007">
    <property type="protein sequence ID" value="KAJ1169980.1"/>
    <property type="molecule type" value="Genomic_DNA"/>
</dbReference>
<feature type="region of interest" description="Disordered" evidence="1">
    <location>
        <begin position="67"/>
        <end position="118"/>
    </location>
</feature>
<organism evidence="2 3">
    <name type="scientific">Pleurodeles waltl</name>
    <name type="common">Iberian ribbed newt</name>
    <dbReference type="NCBI Taxonomy" id="8319"/>
    <lineage>
        <taxon>Eukaryota</taxon>
        <taxon>Metazoa</taxon>
        <taxon>Chordata</taxon>
        <taxon>Craniata</taxon>
        <taxon>Vertebrata</taxon>
        <taxon>Euteleostomi</taxon>
        <taxon>Amphibia</taxon>
        <taxon>Batrachia</taxon>
        <taxon>Caudata</taxon>
        <taxon>Salamandroidea</taxon>
        <taxon>Salamandridae</taxon>
        <taxon>Pleurodelinae</taxon>
        <taxon>Pleurodeles</taxon>
    </lineage>
</organism>
<feature type="compositionally biased region" description="Polar residues" evidence="1">
    <location>
        <begin position="81"/>
        <end position="97"/>
    </location>
</feature>
<evidence type="ECO:0000256" key="1">
    <source>
        <dbReference type="SAM" id="MobiDB-lite"/>
    </source>
</evidence>
<protein>
    <submittedName>
        <fullName evidence="2">Uncharacterized protein</fullName>
    </submittedName>
</protein>
<sequence>MWRLRAPVGSRAGGIPARANSRALPAEPNVGFLRHHAGPEASLAAAKSRVRLSEKRLVPGRRLLGQLLCSSPQHPPGGAPRNQQLPKTPRRLQSSPKSAGGDTVLGDGPPRFTPTGWSSRVLVRWSAATVRSRPQPGSWRI</sequence>
<dbReference type="AlphaFoldDB" id="A0AAV7T194"/>
<evidence type="ECO:0000313" key="2">
    <source>
        <dbReference type="EMBL" id="KAJ1169980.1"/>
    </source>
</evidence>
<comment type="caution">
    <text evidence="2">The sequence shown here is derived from an EMBL/GenBank/DDBJ whole genome shotgun (WGS) entry which is preliminary data.</text>
</comment>
<accession>A0AAV7T194</accession>
<name>A0AAV7T194_PLEWA</name>
<evidence type="ECO:0000313" key="3">
    <source>
        <dbReference type="Proteomes" id="UP001066276"/>
    </source>
</evidence>